<dbReference type="GO" id="GO:0000981">
    <property type="term" value="F:DNA-binding transcription factor activity, RNA polymerase II-specific"/>
    <property type="evidence" value="ECO:0007669"/>
    <property type="project" value="TreeGrafter"/>
</dbReference>
<dbReference type="GO" id="GO:0046983">
    <property type="term" value="F:protein dimerization activity"/>
    <property type="evidence" value="ECO:0007669"/>
    <property type="project" value="InterPro"/>
</dbReference>
<feature type="domain" description="BHLH" evidence="8">
    <location>
        <begin position="340"/>
        <end position="390"/>
    </location>
</feature>
<sequence>MYGSPPTPPSKDLNLPYPAAGSFGGQRAEDADSDLIRRQHQQQQMSIGLLRYRSAPSSLLGEACEDFAPVRASSPETETMFTRFLAPDLRDDAPDKASGGSATLAQGGSHFLPPPSSAQEVNGQHSRGFSSASQMIFQQQQQQMPNCSAESSFPVAVGSLAMETEQIKNSSSNLIRQSSSPAGLFSHLTMDNGYGVMRGMGGFMMDGSNRSKGQLNFSSRQSSVMSQISEMENEEMEGSSTKEDSNSCRTYISGFPVTSWDDSSLFNSSFLGLKGGGDGEVKMVAGLSSMEHQEGDVRNQASSLQPHLSLPKNSSTMFSIEKFLQIHDAVPCKIRAKRGCATHPRSIAERVRRTRISERMKKLQDLVPNMDKQTNTADMLDLAVDYIKDLQKQVKSLSESRASCSCSASRQKPM</sequence>
<dbReference type="PANTHER" id="PTHR16223:SF125">
    <property type="entry name" value="OS08G0506700 PROTEIN"/>
    <property type="match status" value="1"/>
</dbReference>
<organism evidence="9 10">
    <name type="scientific">Canna indica</name>
    <name type="common">Indian-shot</name>
    <dbReference type="NCBI Taxonomy" id="4628"/>
    <lineage>
        <taxon>Eukaryota</taxon>
        <taxon>Viridiplantae</taxon>
        <taxon>Streptophyta</taxon>
        <taxon>Embryophyta</taxon>
        <taxon>Tracheophyta</taxon>
        <taxon>Spermatophyta</taxon>
        <taxon>Magnoliopsida</taxon>
        <taxon>Liliopsida</taxon>
        <taxon>Zingiberales</taxon>
        <taxon>Cannaceae</taxon>
        <taxon>Canna</taxon>
    </lineage>
</organism>
<dbReference type="InterPro" id="IPR011598">
    <property type="entry name" value="bHLH_dom"/>
</dbReference>
<name>A0AAQ3KPM0_9LILI</name>
<feature type="region of interest" description="Disordered" evidence="7">
    <location>
        <begin position="1"/>
        <end position="33"/>
    </location>
</feature>
<evidence type="ECO:0000256" key="3">
    <source>
        <dbReference type="ARBA" id="ARBA00023015"/>
    </source>
</evidence>
<comment type="subcellular location">
    <subcellularLocation>
        <location evidence="1">Nucleus</location>
    </subcellularLocation>
</comment>
<evidence type="ECO:0000256" key="5">
    <source>
        <dbReference type="ARBA" id="ARBA00023163"/>
    </source>
</evidence>
<evidence type="ECO:0000256" key="6">
    <source>
        <dbReference type="ARBA" id="ARBA00023242"/>
    </source>
</evidence>
<evidence type="ECO:0000313" key="10">
    <source>
        <dbReference type="Proteomes" id="UP001327560"/>
    </source>
</evidence>
<evidence type="ECO:0000256" key="7">
    <source>
        <dbReference type="SAM" id="MobiDB-lite"/>
    </source>
</evidence>
<dbReference type="GO" id="GO:0000978">
    <property type="term" value="F:RNA polymerase II cis-regulatory region sequence-specific DNA binding"/>
    <property type="evidence" value="ECO:0007669"/>
    <property type="project" value="TreeGrafter"/>
</dbReference>
<feature type="compositionally biased region" description="Polar residues" evidence="7">
    <location>
        <begin position="117"/>
        <end position="137"/>
    </location>
</feature>
<reference evidence="9 10" key="1">
    <citation type="submission" date="2023-10" db="EMBL/GenBank/DDBJ databases">
        <title>Chromosome-scale genome assembly provides insights into flower coloration mechanisms of Canna indica.</title>
        <authorList>
            <person name="Li C."/>
        </authorList>
    </citation>
    <scope>NUCLEOTIDE SEQUENCE [LARGE SCALE GENOMIC DNA]</scope>
    <source>
        <tissue evidence="9">Flower</tissue>
    </source>
</reference>
<proteinExistence type="inferred from homology"/>
<dbReference type="Proteomes" id="UP001327560">
    <property type="component" value="Chromosome 6"/>
</dbReference>
<keyword evidence="4" id="KW-0238">DNA-binding</keyword>
<keyword evidence="6" id="KW-0539">Nucleus</keyword>
<gene>
    <name evidence="9" type="ORF">Cni_G21121</name>
</gene>
<dbReference type="InterPro" id="IPR045843">
    <property type="entry name" value="IND-like"/>
</dbReference>
<evidence type="ECO:0000313" key="9">
    <source>
        <dbReference type="EMBL" id="WOL12355.1"/>
    </source>
</evidence>
<evidence type="ECO:0000256" key="4">
    <source>
        <dbReference type="ARBA" id="ARBA00023125"/>
    </source>
</evidence>
<feature type="region of interest" description="Disordered" evidence="7">
    <location>
        <begin position="89"/>
        <end position="140"/>
    </location>
</feature>
<accession>A0AAQ3KPM0</accession>
<dbReference type="Pfam" id="PF00010">
    <property type="entry name" value="HLH"/>
    <property type="match status" value="1"/>
</dbReference>
<dbReference type="EMBL" id="CP136895">
    <property type="protein sequence ID" value="WOL12355.1"/>
    <property type="molecule type" value="Genomic_DNA"/>
</dbReference>
<dbReference type="PANTHER" id="PTHR16223">
    <property type="entry name" value="TRANSCRIPTION FACTOR BHLH83-RELATED"/>
    <property type="match status" value="1"/>
</dbReference>
<dbReference type="FunFam" id="4.10.280.10:FF:000021">
    <property type="entry name" value="Transcription factor bHLH130 family"/>
    <property type="match status" value="1"/>
</dbReference>
<evidence type="ECO:0000256" key="1">
    <source>
        <dbReference type="ARBA" id="ARBA00004123"/>
    </source>
</evidence>
<keyword evidence="5" id="KW-0804">Transcription</keyword>
<dbReference type="GO" id="GO:0005634">
    <property type="term" value="C:nucleus"/>
    <property type="evidence" value="ECO:0007669"/>
    <property type="project" value="UniProtKB-SubCell"/>
</dbReference>
<dbReference type="AlphaFoldDB" id="A0AAQ3KPM0"/>
<dbReference type="InterPro" id="IPR036638">
    <property type="entry name" value="HLH_DNA-bd_sf"/>
</dbReference>
<evidence type="ECO:0000259" key="8">
    <source>
        <dbReference type="PROSITE" id="PS50888"/>
    </source>
</evidence>
<keyword evidence="10" id="KW-1185">Reference proteome</keyword>
<protein>
    <recommendedName>
        <fullName evidence="8">BHLH domain-containing protein</fullName>
    </recommendedName>
</protein>
<comment type="similarity">
    <text evidence="2">Belongs to the bHLH protein family.</text>
</comment>
<dbReference type="Gene3D" id="4.10.280.10">
    <property type="entry name" value="Helix-loop-helix DNA-binding domain"/>
    <property type="match status" value="1"/>
</dbReference>
<dbReference type="PROSITE" id="PS50888">
    <property type="entry name" value="BHLH"/>
    <property type="match status" value="1"/>
</dbReference>
<dbReference type="SUPFAM" id="SSF47459">
    <property type="entry name" value="HLH, helix-loop-helix DNA-binding domain"/>
    <property type="match status" value="1"/>
</dbReference>
<keyword evidence="3" id="KW-0805">Transcription regulation</keyword>
<evidence type="ECO:0000256" key="2">
    <source>
        <dbReference type="ARBA" id="ARBA00005510"/>
    </source>
</evidence>
<dbReference type="SMART" id="SM00353">
    <property type="entry name" value="HLH"/>
    <property type="match status" value="1"/>
</dbReference>